<dbReference type="AlphaFoldDB" id="A0A1J1I726"/>
<gene>
    <name evidence="1" type="ORF">CLUMA_CG009546</name>
</gene>
<sequence>MHQATTITAPNVYGSDLPDSYLPVLELGTTSMNILSAVDFTHFVMNSKDVKLMQRGSSI</sequence>
<protein>
    <submittedName>
        <fullName evidence="1">CLUMA_CG009546, isoform A</fullName>
    </submittedName>
</protein>
<reference evidence="1 2" key="1">
    <citation type="submission" date="2015-04" db="EMBL/GenBank/DDBJ databases">
        <authorList>
            <person name="Syromyatnikov M.Y."/>
            <person name="Popov V.N."/>
        </authorList>
    </citation>
    <scope>NUCLEOTIDE SEQUENCE [LARGE SCALE GENOMIC DNA]</scope>
</reference>
<keyword evidence="2" id="KW-1185">Reference proteome</keyword>
<name>A0A1J1I726_9DIPT</name>
<proteinExistence type="predicted"/>
<evidence type="ECO:0000313" key="2">
    <source>
        <dbReference type="Proteomes" id="UP000183832"/>
    </source>
</evidence>
<evidence type="ECO:0000313" key="1">
    <source>
        <dbReference type="EMBL" id="CRK96111.1"/>
    </source>
</evidence>
<dbReference type="EMBL" id="CVRI01000043">
    <property type="protein sequence ID" value="CRK96111.1"/>
    <property type="molecule type" value="Genomic_DNA"/>
</dbReference>
<dbReference type="Proteomes" id="UP000183832">
    <property type="component" value="Unassembled WGS sequence"/>
</dbReference>
<organism evidence="1 2">
    <name type="scientific">Clunio marinus</name>
    <dbReference type="NCBI Taxonomy" id="568069"/>
    <lineage>
        <taxon>Eukaryota</taxon>
        <taxon>Metazoa</taxon>
        <taxon>Ecdysozoa</taxon>
        <taxon>Arthropoda</taxon>
        <taxon>Hexapoda</taxon>
        <taxon>Insecta</taxon>
        <taxon>Pterygota</taxon>
        <taxon>Neoptera</taxon>
        <taxon>Endopterygota</taxon>
        <taxon>Diptera</taxon>
        <taxon>Nematocera</taxon>
        <taxon>Chironomoidea</taxon>
        <taxon>Chironomidae</taxon>
        <taxon>Clunio</taxon>
    </lineage>
</organism>
<accession>A0A1J1I726</accession>